<comment type="caution">
    <text evidence="2">The sequence shown here is derived from an EMBL/GenBank/DDBJ whole genome shotgun (WGS) entry which is preliminary data.</text>
</comment>
<reference evidence="2 3" key="1">
    <citation type="journal article" date="2019" name="Nat. Microbiol.">
        <title>Mediterranean grassland soil C-N compound turnover is dependent on rainfall and depth, and is mediated by genomically divergent microorganisms.</title>
        <authorList>
            <person name="Diamond S."/>
            <person name="Andeer P.F."/>
            <person name="Li Z."/>
            <person name="Crits-Christoph A."/>
            <person name="Burstein D."/>
            <person name="Anantharaman K."/>
            <person name="Lane K.R."/>
            <person name="Thomas B.C."/>
            <person name="Pan C."/>
            <person name="Northen T.R."/>
            <person name="Banfield J.F."/>
        </authorList>
    </citation>
    <scope>NUCLEOTIDE SEQUENCE [LARGE SCALE GENOMIC DNA]</scope>
    <source>
        <strain evidence="2">NP_5</strain>
    </source>
</reference>
<evidence type="ECO:0000259" key="1">
    <source>
        <dbReference type="Pfam" id="PF04101"/>
    </source>
</evidence>
<dbReference type="PANTHER" id="PTHR21015">
    <property type="entry name" value="UDP-N-ACETYLGLUCOSAMINE--N-ACETYLMURAMYL-(PENTAPEPTIDE) PYROPHOSPHORYL-UNDECAPRENOL N-ACETYLGLUCOSAMINE TRANSFERASE 1"/>
    <property type="match status" value="1"/>
</dbReference>
<dbReference type="EMBL" id="VBAM01000452">
    <property type="protein sequence ID" value="TMJ07756.1"/>
    <property type="molecule type" value="Genomic_DNA"/>
</dbReference>
<evidence type="ECO:0000313" key="3">
    <source>
        <dbReference type="Proteomes" id="UP000320393"/>
    </source>
</evidence>
<proteinExistence type="predicted"/>
<dbReference type="InterPro" id="IPR007235">
    <property type="entry name" value="Glyco_trans_28_C"/>
</dbReference>
<feature type="domain" description="Glycosyl transferase family 28 C-terminal" evidence="1">
    <location>
        <begin position="266"/>
        <end position="402"/>
    </location>
</feature>
<dbReference type="Proteomes" id="UP000320393">
    <property type="component" value="Unassembled WGS sequence"/>
</dbReference>
<dbReference type="PANTHER" id="PTHR21015:SF22">
    <property type="entry name" value="GLYCOSYLTRANSFERASE"/>
    <property type="match status" value="1"/>
</dbReference>
<dbReference type="Gene3D" id="3.40.50.2000">
    <property type="entry name" value="Glycogen Phosphorylase B"/>
    <property type="match status" value="2"/>
</dbReference>
<keyword evidence="2" id="KW-0378">Hydrolase</keyword>
<accession>A0A537LIG4</accession>
<protein>
    <submittedName>
        <fullName evidence="2">Alpha/beta hydrolase</fullName>
    </submittedName>
</protein>
<sequence>MPDRPSASGRPPRSYTWHHALARPRRAIFVSSSIGLGHIQRDLAVARELRELVPDLEIHWWAQHPVTAVLEAAGEIIHPKSHLQALESAHWEEEASQHELHAFYAFRRMDEILVANFMLFHEAIQETPYDMWIGDESWEVDYFLHENPELKSAPYVFLTDVIGFLPVDPEGDPREVALCADYNAEMIEQRARYPRLRDLSLYVGEYDELPDAPFGPGLPGIRDWARDWFTPVGYVFPFDPLEYRNPKALRERLDYGWGYPLLFAAVGGTAVGRNLLDRVVDGFALLRETIPAARMVMVTGPRIGPKDLLEVPGLEKRAYAHNLFEHLACADAAIVQGGLSTTMELVATRRPFAYVPLRKHWEQQHHVSHRLRHYGARNRLEYADLTPRRVAEALQELVGTSVTYREVPRDGARRAALQIAALLLGNSTCTRSVQRPTNAAVRTR</sequence>
<evidence type="ECO:0000313" key="2">
    <source>
        <dbReference type="EMBL" id="TMJ07756.1"/>
    </source>
</evidence>
<gene>
    <name evidence="2" type="ORF">E6H02_10960</name>
</gene>
<dbReference type="GO" id="GO:0016787">
    <property type="term" value="F:hydrolase activity"/>
    <property type="evidence" value="ECO:0007669"/>
    <property type="project" value="UniProtKB-KW"/>
</dbReference>
<name>A0A537LIG4_9BACT</name>
<dbReference type="AlphaFoldDB" id="A0A537LIG4"/>
<dbReference type="SUPFAM" id="SSF53756">
    <property type="entry name" value="UDP-Glycosyltransferase/glycogen phosphorylase"/>
    <property type="match status" value="1"/>
</dbReference>
<dbReference type="GO" id="GO:0016758">
    <property type="term" value="F:hexosyltransferase activity"/>
    <property type="evidence" value="ECO:0007669"/>
    <property type="project" value="InterPro"/>
</dbReference>
<organism evidence="2 3">
    <name type="scientific">Candidatus Segetimicrobium genomatis</name>
    <dbReference type="NCBI Taxonomy" id="2569760"/>
    <lineage>
        <taxon>Bacteria</taxon>
        <taxon>Bacillati</taxon>
        <taxon>Candidatus Sysuimicrobiota</taxon>
        <taxon>Candidatus Sysuimicrobiia</taxon>
        <taxon>Candidatus Sysuimicrobiales</taxon>
        <taxon>Candidatus Segetimicrobiaceae</taxon>
        <taxon>Candidatus Segetimicrobium</taxon>
    </lineage>
</organism>
<dbReference type="Pfam" id="PF04101">
    <property type="entry name" value="Glyco_tran_28_C"/>
    <property type="match status" value="1"/>
</dbReference>